<protein>
    <recommendedName>
        <fullName evidence="1">DEAD/DEAH-box helicase domain-containing protein</fullName>
    </recommendedName>
</protein>
<dbReference type="InterPro" id="IPR011545">
    <property type="entry name" value="DEAD/DEAH_box_helicase_dom"/>
</dbReference>
<name>A0ABN8MAH4_9CNID</name>
<dbReference type="Proteomes" id="UP001159427">
    <property type="component" value="Unassembled WGS sequence"/>
</dbReference>
<sequence length="101" mass="11278">MSAFLSLTEQQKKALFAALSRKDVFTILSTGPGKYIIFQSLPDVCKYFSLRGYSYPRHAIILVVCPLKSLVDSHIRELRNRGVSATSLSSPDVDDENLVSR</sequence>
<evidence type="ECO:0000313" key="2">
    <source>
        <dbReference type="EMBL" id="CAH3025335.1"/>
    </source>
</evidence>
<comment type="caution">
    <text evidence="2">The sequence shown here is derived from an EMBL/GenBank/DDBJ whole genome shotgun (WGS) entry which is preliminary data.</text>
</comment>
<feature type="domain" description="DEAD/DEAH-box helicase" evidence="1">
    <location>
        <begin position="8"/>
        <end position="84"/>
    </location>
</feature>
<proteinExistence type="predicted"/>
<dbReference type="InterPro" id="IPR027417">
    <property type="entry name" value="P-loop_NTPase"/>
</dbReference>
<accession>A0ABN8MAH4</accession>
<feature type="non-terminal residue" evidence="2">
    <location>
        <position position="101"/>
    </location>
</feature>
<evidence type="ECO:0000259" key="1">
    <source>
        <dbReference type="Pfam" id="PF00270"/>
    </source>
</evidence>
<reference evidence="2 3" key="1">
    <citation type="submission" date="2022-05" db="EMBL/GenBank/DDBJ databases">
        <authorList>
            <consortium name="Genoscope - CEA"/>
            <person name="William W."/>
        </authorList>
    </citation>
    <scope>NUCLEOTIDE SEQUENCE [LARGE SCALE GENOMIC DNA]</scope>
</reference>
<keyword evidence="3" id="KW-1185">Reference proteome</keyword>
<dbReference type="Gene3D" id="3.40.50.300">
    <property type="entry name" value="P-loop containing nucleotide triphosphate hydrolases"/>
    <property type="match status" value="1"/>
</dbReference>
<dbReference type="EMBL" id="CALNXI010000348">
    <property type="protein sequence ID" value="CAH3025335.1"/>
    <property type="molecule type" value="Genomic_DNA"/>
</dbReference>
<dbReference type="SUPFAM" id="SSF52540">
    <property type="entry name" value="P-loop containing nucleoside triphosphate hydrolases"/>
    <property type="match status" value="1"/>
</dbReference>
<dbReference type="Pfam" id="PF00270">
    <property type="entry name" value="DEAD"/>
    <property type="match status" value="1"/>
</dbReference>
<evidence type="ECO:0000313" key="3">
    <source>
        <dbReference type="Proteomes" id="UP001159427"/>
    </source>
</evidence>
<gene>
    <name evidence="2" type="ORF">PEVE_00025776</name>
</gene>
<organism evidence="2 3">
    <name type="scientific">Porites evermanni</name>
    <dbReference type="NCBI Taxonomy" id="104178"/>
    <lineage>
        <taxon>Eukaryota</taxon>
        <taxon>Metazoa</taxon>
        <taxon>Cnidaria</taxon>
        <taxon>Anthozoa</taxon>
        <taxon>Hexacorallia</taxon>
        <taxon>Scleractinia</taxon>
        <taxon>Fungiina</taxon>
        <taxon>Poritidae</taxon>
        <taxon>Porites</taxon>
    </lineage>
</organism>